<protein>
    <submittedName>
        <fullName evidence="1">Uncharacterized protein</fullName>
    </submittedName>
</protein>
<sequence length="134" mass="15132">MLRQHVEICAVWLSGSFFTSKDEPDDIDSVYWAEDVKLNTAALQPASAQVIGMFAQKDAVRNTVGLRVDTFVVPWNCCPDTSVATPVTWEYWRGRGHWDDFWSRIRTGPKGAPAVRTDALPRRGYLEVIVDGFK</sequence>
<keyword evidence="2" id="KW-1185">Reference proteome</keyword>
<dbReference type="EMBL" id="NCXM01000002">
    <property type="protein sequence ID" value="OSC32152.1"/>
    <property type="molecule type" value="Genomic_DNA"/>
</dbReference>
<evidence type="ECO:0000313" key="2">
    <source>
        <dbReference type="Proteomes" id="UP000242320"/>
    </source>
</evidence>
<dbReference type="InterPro" id="IPR053860">
    <property type="entry name" value="DUF6932"/>
</dbReference>
<accession>A0A1X2LDS0</accession>
<organism evidence="1 2">
    <name type="scientific">Mycolicibacterium vulneris</name>
    <dbReference type="NCBI Taxonomy" id="547163"/>
    <lineage>
        <taxon>Bacteria</taxon>
        <taxon>Bacillati</taxon>
        <taxon>Actinomycetota</taxon>
        <taxon>Actinomycetes</taxon>
        <taxon>Mycobacteriales</taxon>
        <taxon>Mycobacteriaceae</taxon>
        <taxon>Mycolicibacterium</taxon>
    </lineage>
</organism>
<comment type="caution">
    <text evidence="1">The sequence shown here is derived from an EMBL/GenBank/DDBJ whole genome shotgun (WGS) entry which is preliminary data.</text>
</comment>
<dbReference type="OrthoDB" id="4578284at2"/>
<dbReference type="Pfam" id="PF22014">
    <property type="entry name" value="DUF6932"/>
    <property type="match status" value="1"/>
</dbReference>
<reference evidence="1 2" key="1">
    <citation type="submission" date="2017-04" db="EMBL/GenBank/DDBJ databases">
        <title>The new phylogeny of genus Mycobacterium.</title>
        <authorList>
            <person name="Tortoli E."/>
            <person name="Trovato A."/>
            <person name="Cirillo D.M."/>
        </authorList>
    </citation>
    <scope>NUCLEOTIDE SEQUENCE [LARGE SCALE GENOMIC DNA]</scope>
    <source>
        <strain evidence="1 2">DSM 45247</strain>
    </source>
</reference>
<name>A0A1X2LDS0_9MYCO</name>
<proteinExistence type="predicted"/>
<dbReference type="AlphaFoldDB" id="A0A1X2LDS0"/>
<gene>
    <name evidence="1" type="ORF">B8W69_02905</name>
</gene>
<dbReference type="Proteomes" id="UP000242320">
    <property type="component" value="Unassembled WGS sequence"/>
</dbReference>
<evidence type="ECO:0000313" key="1">
    <source>
        <dbReference type="EMBL" id="OSC32152.1"/>
    </source>
</evidence>